<comment type="caution">
    <text evidence="3">The sequence shown here is derived from an EMBL/GenBank/DDBJ whole genome shotgun (WGS) entry which is preliminary data.</text>
</comment>
<feature type="transmembrane region" description="Helical" evidence="2">
    <location>
        <begin position="133"/>
        <end position="151"/>
    </location>
</feature>
<organism evidence="3 4">
    <name type="scientific">Streptomyces chengmaiensis</name>
    <dbReference type="NCBI Taxonomy" id="3040919"/>
    <lineage>
        <taxon>Bacteria</taxon>
        <taxon>Bacillati</taxon>
        <taxon>Actinomycetota</taxon>
        <taxon>Actinomycetes</taxon>
        <taxon>Kitasatosporales</taxon>
        <taxon>Streptomycetaceae</taxon>
        <taxon>Streptomyces</taxon>
    </lineage>
</organism>
<accession>A0ABT6HVX6</accession>
<feature type="region of interest" description="Disordered" evidence="1">
    <location>
        <begin position="275"/>
        <end position="294"/>
    </location>
</feature>
<dbReference type="RefSeq" id="WP_279931654.1">
    <property type="nucleotide sequence ID" value="NZ_JARWBG010000044.1"/>
</dbReference>
<evidence type="ECO:0000256" key="2">
    <source>
        <dbReference type="SAM" id="Phobius"/>
    </source>
</evidence>
<name>A0ABT6HVX6_9ACTN</name>
<protein>
    <recommendedName>
        <fullName evidence="5">Integral membrane protein</fullName>
    </recommendedName>
</protein>
<feature type="transmembrane region" description="Helical" evidence="2">
    <location>
        <begin position="252"/>
        <end position="271"/>
    </location>
</feature>
<keyword evidence="2" id="KW-1133">Transmembrane helix</keyword>
<dbReference type="PANTHER" id="PTHR40761">
    <property type="entry name" value="CONSERVED INTEGRAL MEMBRANE ALANINE VALINE AND LEUCINE RICH PROTEIN-RELATED"/>
    <property type="match status" value="1"/>
</dbReference>
<feature type="transmembrane region" description="Helical" evidence="2">
    <location>
        <begin position="102"/>
        <end position="121"/>
    </location>
</feature>
<dbReference type="PANTHER" id="PTHR40761:SF1">
    <property type="entry name" value="CONSERVED INTEGRAL MEMBRANE ALANINE VALINE AND LEUCINE RICH PROTEIN-RELATED"/>
    <property type="match status" value="1"/>
</dbReference>
<gene>
    <name evidence="3" type="ORF">QCN29_27960</name>
</gene>
<reference evidence="3 4" key="1">
    <citation type="submission" date="2023-04" db="EMBL/GenBank/DDBJ databases">
        <title>Streptomyces chengmaiensis sp. nov. isolated from the stem of mangrove plant in Hainan.</title>
        <authorList>
            <person name="Huang X."/>
            <person name="Zhou S."/>
            <person name="Chu X."/>
            <person name="Xie Y."/>
            <person name="Lin Y."/>
        </authorList>
    </citation>
    <scope>NUCLEOTIDE SEQUENCE [LARGE SCALE GENOMIC DNA]</scope>
    <source>
        <strain evidence="3 4">HNM0663</strain>
    </source>
</reference>
<evidence type="ECO:0008006" key="5">
    <source>
        <dbReference type="Google" id="ProtNLM"/>
    </source>
</evidence>
<dbReference type="Proteomes" id="UP001223144">
    <property type="component" value="Unassembled WGS sequence"/>
</dbReference>
<feature type="transmembrane region" description="Helical" evidence="2">
    <location>
        <begin position="73"/>
        <end position="95"/>
    </location>
</feature>
<evidence type="ECO:0000313" key="4">
    <source>
        <dbReference type="Proteomes" id="UP001223144"/>
    </source>
</evidence>
<keyword evidence="4" id="KW-1185">Reference proteome</keyword>
<proteinExistence type="predicted"/>
<feature type="transmembrane region" description="Helical" evidence="2">
    <location>
        <begin position="217"/>
        <end position="240"/>
    </location>
</feature>
<dbReference type="EMBL" id="JARWBG010000044">
    <property type="protein sequence ID" value="MDH2392545.1"/>
    <property type="molecule type" value="Genomic_DNA"/>
</dbReference>
<evidence type="ECO:0000256" key="1">
    <source>
        <dbReference type="SAM" id="MobiDB-lite"/>
    </source>
</evidence>
<sequence>MGIGMLFALGAAVCMGTATVMQAMGARMAAEESSTTGVGTVLLALRRWPFVAGVGLDMLGFVAELAALRSVPIFAVEAALASSLAVTAVVAAVVLRIRLRRVEVVAVAAVCCGLALLALAAGREGEGEGDLTLRLGVLAASAGLALVGWAVGRFVRRGRAVALGGVAGLSFGVVAVSARMMPDLEVPGVLAEPAAYALALSGVTGFVYLIDALQSGSVTAVTATMVIGETLWPALFGVVWLGDTTRSGLEPLAVTGFVLSIAGALALARFGEAEQHAPDRSRAGSGEQDTSEYR</sequence>
<evidence type="ECO:0000313" key="3">
    <source>
        <dbReference type="EMBL" id="MDH2392545.1"/>
    </source>
</evidence>
<keyword evidence="2" id="KW-0812">Transmembrane</keyword>
<feature type="transmembrane region" description="Helical" evidence="2">
    <location>
        <begin position="193"/>
        <end position="210"/>
    </location>
</feature>
<keyword evidence="2" id="KW-0472">Membrane</keyword>
<feature type="transmembrane region" description="Helical" evidence="2">
    <location>
        <begin position="160"/>
        <end position="181"/>
    </location>
</feature>